<evidence type="ECO:0000313" key="2">
    <source>
        <dbReference type="EMBL" id="QHT27769.1"/>
    </source>
</evidence>
<protein>
    <submittedName>
        <fullName evidence="2">Uncharacterized protein</fullName>
    </submittedName>
</protein>
<feature type="transmembrane region" description="Helical" evidence="1">
    <location>
        <begin position="77"/>
        <end position="99"/>
    </location>
</feature>
<reference evidence="2" key="1">
    <citation type="journal article" date="2020" name="Nature">
        <title>Giant virus diversity and host interactions through global metagenomics.</title>
        <authorList>
            <person name="Schulz F."/>
            <person name="Roux S."/>
            <person name="Paez-Espino D."/>
            <person name="Jungbluth S."/>
            <person name="Walsh D.A."/>
            <person name="Denef V.J."/>
            <person name="McMahon K.D."/>
            <person name="Konstantinidis K.T."/>
            <person name="Eloe-Fadrosh E.A."/>
            <person name="Kyrpides N.C."/>
            <person name="Woyke T."/>
        </authorList>
    </citation>
    <scope>NUCLEOTIDE SEQUENCE</scope>
    <source>
        <strain evidence="2">GVMAG-M-3300000115-19</strain>
    </source>
</reference>
<evidence type="ECO:0000256" key="1">
    <source>
        <dbReference type="SAM" id="Phobius"/>
    </source>
</evidence>
<sequence length="104" mass="11499">MVKNTLIITAILLVLSVSLLSVSSYKLSRVSVFYNIFVQGNLEIDDIKSRALLNDIFKIGINLNEKDDPKKVIIGRLALWSTLVGVSAIISIICLLLIVKSIKK</sequence>
<dbReference type="AlphaFoldDB" id="A0A6C0EHK9"/>
<keyword evidence="1" id="KW-0812">Transmembrane</keyword>
<keyword evidence="1" id="KW-1133">Transmembrane helix</keyword>
<name>A0A6C0EHK9_9ZZZZ</name>
<dbReference type="EMBL" id="MN738842">
    <property type="protein sequence ID" value="QHT27769.1"/>
    <property type="molecule type" value="Genomic_DNA"/>
</dbReference>
<organism evidence="2">
    <name type="scientific">viral metagenome</name>
    <dbReference type="NCBI Taxonomy" id="1070528"/>
    <lineage>
        <taxon>unclassified sequences</taxon>
        <taxon>metagenomes</taxon>
        <taxon>organismal metagenomes</taxon>
    </lineage>
</organism>
<proteinExistence type="predicted"/>
<keyword evidence="1" id="KW-0472">Membrane</keyword>
<accession>A0A6C0EHK9</accession>